<dbReference type="GeneID" id="43496555"/>
<protein>
    <submittedName>
        <fullName evidence="1">Uncharacterized protein</fullName>
    </submittedName>
</protein>
<dbReference type="Proteomes" id="UP000619545">
    <property type="component" value="Unassembled WGS sequence"/>
</dbReference>
<proteinExistence type="predicted"/>
<dbReference type="EMBL" id="DUJS01000002">
    <property type="protein sequence ID" value="HII70071.1"/>
    <property type="molecule type" value="Genomic_DNA"/>
</dbReference>
<evidence type="ECO:0000313" key="2">
    <source>
        <dbReference type="Proteomes" id="UP000619545"/>
    </source>
</evidence>
<comment type="caution">
    <text evidence="1">The sequence shown here is derived from an EMBL/GenBank/DDBJ whole genome shotgun (WGS) entry which is preliminary data.</text>
</comment>
<reference evidence="1" key="1">
    <citation type="journal article" date="2020" name="bioRxiv">
        <title>A rank-normalized archaeal taxonomy based on genome phylogeny resolves widespread incomplete and uneven classifications.</title>
        <authorList>
            <person name="Rinke C."/>
            <person name="Chuvochina M."/>
            <person name="Mussig A.J."/>
            <person name="Chaumeil P.-A."/>
            <person name="Waite D.W."/>
            <person name="Whitman W.B."/>
            <person name="Parks D.H."/>
            <person name="Hugenholtz P."/>
        </authorList>
    </citation>
    <scope>NUCLEOTIDE SEQUENCE</scope>
    <source>
        <strain evidence="1">UBA8853</strain>
    </source>
</reference>
<accession>A0A832WRB0</accession>
<sequence>MVHVVITNHVMLLAYDCAALDDAFVAASAADFVAPGGAADSPAALAKLHQ</sequence>
<organism evidence="1 2">
    <name type="scientific">Methanopyrus kandleri</name>
    <dbReference type="NCBI Taxonomy" id="2320"/>
    <lineage>
        <taxon>Archaea</taxon>
        <taxon>Methanobacteriati</taxon>
        <taxon>Methanobacteriota</taxon>
        <taxon>Methanomada group</taxon>
        <taxon>Methanopyri</taxon>
        <taxon>Methanopyrales</taxon>
        <taxon>Methanopyraceae</taxon>
        <taxon>Methanopyrus</taxon>
    </lineage>
</organism>
<dbReference type="AlphaFoldDB" id="A0A832WRB0"/>
<evidence type="ECO:0000313" key="1">
    <source>
        <dbReference type="EMBL" id="HII70071.1"/>
    </source>
</evidence>
<dbReference type="RefSeq" id="WP_158295917.1">
    <property type="nucleotide sequence ID" value="NZ_DUJS01000002.1"/>
</dbReference>
<name>A0A832WRB0_9EURY</name>
<gene>
    <name evidence="1" type="ORF">HA336_02410</name>
</gene>